<keyword evidence="1" id="KW-0812">Transmembrane</keyword>
<dbReference type="AlphaFoldDB" id="A0A4Q7M560"/>
<dbReference type="EMBL" id="SGWX01000001">
    <property type="protein sequence ID" value="RZS62754.1"/>
    <property type="molecule type" value="Genomic_DNA"/>
</dbReference>
<organism evidence="2 3">
    <name type="scientific">Xylanimonas ulmi</name>
    <dbReference type="NCBI Taxonomy" id="228973"/>
    <lineage>
        <taxon>Bacteria</taxon>
        <taxon>Bacillati</taxon>
        <taxon>Actinomycetota</taxon>
        <taxon>Actinomycetes</taxon>
        <taxon>Micrococcales</taxon>
        <taxon>Promicromonosporaceae</taxon>
        <taxon>Xylanimonas</taxon>
    </lineage>
</organism>
<comment type="caution">
    <text evidence="2">The sequence shown here is derived from an EMBL/GenBank/DDBJ whole genome shotgun (WGS) entry which is preliminary data.</text>
</comment>
<reference evidence="2 3" key="1">
    <citation type="submission" date="2019-02" db="EMBL/GenBank/DDBJ databases">
        <title>Sequencing the genomes of 1000 actinobacteria strains.</title>
        <authorList>
            <person name="Klenk H.-P."/>
        </authorList>
    </citation>
    <scope>NUCLEOTIDE SEQUENCE [LARGE SCALE GENOMIC DNA]</scope>
    <source>
        <strain evidence="2 3">DSM 16932</strain>
    </source>
</reference>
<dbReference type="Proteomes" id="UP000293852">
    <property type="component" value="Unassembled WGS sequence"/>
</dbReference>
<evidence type="ECO:0000313" key="2">
    <source>
        <dbReference type="EMBL" id="RZS62754.1"/>
    </source>
</evidence>
<keyword evidence="1" id="KW-1133">Transmembrane helix</keyword>
<accession>A0A4Q7M560</accession>
<evidence type="ECO:0000256" key="1">
    <source>
        <dbReference type="SAM" id="Phobius"/>
    </source>
</evidence>
<proteinExistence type="predicted"/>
<gene>
    <name evidence="2" type="ORF">EV386_3102</name>
</gene>
<feature type="transmembrane region" description="Helical" evidence="1">
    <location>
        <begin position="27"/>
        <end position="49"/>
    </location>
</feature>
<protein>
    <submittedName>
        <fullName evidence="2">Uncharacterized protein</fullName>
    </submittedName>
</protein>
<keyword evidence="1" id="KW-0472">Membrane</keyword>
<keyword evidence="3" id="KW-1185">Reference proteome</keyword>
<sequence>MTTHLHPLSPREVASLTSTARPRAESVALGVLSAASALAVVAAGLARILA</sequence>
<name>A0A4Q7M560_9MICO</name>
<dbReference type="RefSeq" id="WP_165399964.1">
    <property type="nucleotide sequence ID" value="NZ_SGWX01000001.1"/>
</dbReference>
<evidence type="ECO:0000313" key="3">
    <source>
        <dbReference type="Proteomes" id="UP000293852"/>
    </source>
</evidence>